<dbReference type="PANTHER" id="PTHR31435:SF9">
    <property type="entry name" value="PROTEIN NATD1"/>
    <property type="match status" value="1"/>
</dbReference>
<dbReference type="Gene3D" id="3.40.630.30">
    <property type="match status" value="1"/>
</dbReference>
<dbReference type="InterPro" id="IPR045057">
    <property type="entry name" value="Gcn5-rel_NAT"/>
</dbReference>
<feature type="domain" description="N-acetyltransferase" evidence="4">
    <location>
        <begin position="6"/>
        <end position="95"/>
    </location>
</feature>
<dbReference type="Pfam" id="PF14542">
    <property type="entry name" value="Acetyltransf_CG"/>
    <property type="match status" value="1"/>
</dbReference>
<evidence type="ECO:0000256" key="3">
    <source>
        <dbReference type="ARBA" id="ARBA00031876"/>
    </source>
</evidence>
<dbReference type="WBParaSite" id="Hba_19771">
    <property type="protein sequence ID" value="Hba_19771"/>
    <property type="gene ID" value="Hba_19771"/>
</dbReference>
<proteinExistence type="inferred from homology"/>
<evidence type="ECO:0000313" key="5">
    <source>
        <dbReference type="Proteomes" id="UP000095283"/>
    </source>
</evidence>
<dbReference type="InterPro" id="IPR016181">
    <property type="entry name" value="Acyl_CoA_acyltransferase"/>
</dbReference>
<evidence type="ECO:0000259" key="4">
    <source>
        <dbReference type="PROSITE" id="PS51729"/>
    </source>
</evidence>
<keyword evidence="5" id="KW-1185">Reference proteome</keyword>
<name>A0A1I7XPV8_HETBA</name>
<dbReference type="InterPro" id="IPR031165">
    <property type="entry name" value="GNAT_YJDJ"/>
</dbReference>
<dbReference type="PANTHER" id="PTHR31435">
    <property type="entry name" value="PROTEIN NATD1"/>
    <property type="match status" value="1"/>
</dbReference>
<evidence type="ECO:0000313" key="6">
    <source>
        <dbReference type="WBParaSite" id="Hba_19771"/>
    </source>
</evidence>
<organism evidence="5 6">
    <name type="scientific">Heterorhabditis bacteriophora</name>
    <name type="common">Entomopathogenic nematode worm</name>
    <dbReference type="NCBI Taxonomy" id="37862"/>
    <lineage>
        <taxon>Eukaryota</taxon>
        <taxon>Metazoa</taxon>
        <taxon>Ecdysozoa</taxon>
        <taxon>Nematoda</taxon>
        <taxon>Chromadorea</taxon>
        <taxon>Rhabditida</taxon>
        <taxon>Rhabditina</taxon>
        <taxon>Rhabditomorpha</taxon>
        <taxon>Strongyloidea</taxon>
        <taxon>Heterorhabditidae</taxon>
        <taxon>Heterorhabditis</taxon>
    </lineage>
</organism>
<reference evidence="6" key="1">
    <citation type="submission" date="2016-11" db="UniProtKB">
        <authorList>
            <consortium name="WormBaseParasite"/>
        </authorList>
    </citation>
    <scope>IDENTIFICATION</scope>
</reference>
<dbReference type="PROSITE" id="PS51729">
    <property type="entry name" value="GNAT_YJDJ"/>
    <property type="match status" value="1"/>
</dbReference>
<protein>
    <recommendedName>
        <fullName evidence="2">Protein NATD1</fullName>
    </recommendedName>
    <alternativeName>
        <fullName evidence="3">N-acetyltransferase domain-containing protein 1</fullName>
    </alternativeName>
</protein>
<comment type="similarity">
    <text evidence="1">Belongs to the NATD1 family.</text>
</comment>
<accession>A0A1I7XPV8</accession>
<dbReference type="Proteomes" id="UP000095283">
    <property type="component" value="Unplaced"/>
</dbReference>
<dbReference type="AlphaFoldDB" id="A0A1I7XPV8"/>
<evidence type="ECO:0000256" key="1">
    <source>
        <dbReference type="ARBA" id="ARBA00006233"/>
    </source>
</evidence>
<dbReference type="FunFam" id="3.40.630.30:FF:000106">
    <property type="entry name" value="Acetyltransferase At1g77540"/>
    <property type="match status" value="1"/>
</dbReference>
<evidence type="ECO:0000256" key="2">
    <source>
        <dbReference type="ARBA" id="ARBA00020243"/>
    </source>
</evidence>
<sequence length="108" mass="12386">MSFQVQHSKKAMEFFIKFNTGTKAYLQYEQLPNGVLDFHHTVTPKDQQGKGIAKTLVEEGFRYAAENNLRIKPTCSYVAKFVNDCATEEQKKLTTTYNPSFCPNNIKK</sequence>
<dbReference type="SUPFAM" id="SSF55729">
    <property type="entry name" value="Acyl-CoA N-acyltransferases (Nat)"/>
    <property type="match status" value="1"/>
</dbReference>